<accession>A0A1A9LJW5</accession>
<sequence>MKKVLIEIAWFIGVYLFMVIVKNVFFPIDNPVHYGTIDINIKDTYFIIRNLEVFISLLIIGYYCIYQIRSFILNYRNKTSNIILIIFQILSVVLISFLISFAFSLKNTAALSSGATVRINDIVSDINWKSIFHSLIIFQAIFSLILFYNSYRIFKKN</sequence>
<keyword evidence="3" id="KW-1185">Reference proteome</keyword>
<evidence type="ECO:0000313" key="3">
    <source>
        <dbReference type="Proteomes" id="UP000077552"/>
    </source>
</evidence>
<evidence type="ECO:0000256" key="1">
    <source>
        <dbReference type="SAM" id="Phobius"/>
    </source>
</evidence>
<feature type="transmembrane region" description="Helical" evidence="1">
    <location>
        <begin position="80"/>
        <end position="103"/>
    </location>
</feature>
<comment type="caution">
    <text evidence="2">The sequence shown here is derived from an EMBL/GenBank/DDBJ whole genome shotgun (WGS) entry which is preliminary data.</text>
</comment>
<keyword evidence="1" id="KW-1133">Transmembrane helix</keyword>
<proteinExistence type="predicted"/>
<dbReference type="AlphaFoldDB" id="A0A1A9LJW5"/>
<evidence type="ECO:0000313" key="2">
    <source>
        <dbReference type="EMBL" id="OAD92805.1"/>
    </source>
</evidence>
<dbReference type="OrthoDB" id="1454673at2"/>
<organism evidence="2 3">
    <name type="scientific">Aequorivita soesokkakensis</name>
    <dbReference type="NCBI Taxonomy" id="1385699"/>
    <lineage>
        <taxon>Bacteria</taxon>
        <taxon>Pseudomonadati</taxon>
        <taxon>Bacteroidota</taxon>
        <taxon>Flavobacteriia</taxon>
        <taxon>Flavobacteriales</taxon>
        <taxon>Flavobacteriaceae</taxon>
        <taxon>Aequorivita</taxon>
    </lineage>
</organism>
<feature type="transmembrane region" description="Helical" evidence="1">
    <location>
        <begin position="131"/>
        <end position="151"/>
    </location>
</feature>
<dbReference type="Proteomes" id="UP000077552">
    <property type="component" value="Unassembled WGS sequence"/>
</dbReference>
<evidence type="ECO:0008006" key="4">
    <source>
        <dbReference type="Google" id="ProtNLM"/>
    </source>
</evidence>
<name>A0A1A9LJW5_9FLAO</name>
<dbReference type="RefSeq" id="WP_068760848.1">
    <property type="nucleotide sequence ID" value="NZ_LXIE01000001.1"/>
</dbReference>
<keyword evidence="1" id="KW-0812">Transmembrane</keyword>
<feature type="transmembrane region" description="Helical" evidence="1">
    <location>
        <begin position="46"/>
        <end position="68"/>
    </location>
</feature>
<feature type="transmembrane region" description="Helical" evidence="1">
    <location>
        <begin position="7"/>
        <end position="26"/>
    </location>
</feature>
<dbReference type="STRING" id="1385699.A7A78_02535"/>
<protein>
    <recommendedName>
        <fullName evidence="4">DUF4149 domain-containing protein</fullName>
    </recommendedName>
</protein>
<gene>
    <name evidence="2" type="ORF">A7A78_02535</name>
</gene>
<reference evidence="2 3" key="1">
    <citation type="submission" date="2016-05" db="EMBL/GenBank/DDBJ databases">
        <title>Genome sequencing of Vitellibacter soesokkakensis RSSK-12.</title>
        <authorList>
            <person name="Thevarajoo S."/>
            <person name="Selvaratnam C."/>
            <person name="Goh K.M."/>
            <person name="Chan K.-G."/>
            <person name="Chong C.S."/>
        </authorList>
    </citation>
    <scope>NUCLEOTIDE SEQUENCE [LARGE SCALE GENOMIC DNA]</scope>
    <source>
        <strain evidence="2 3">RSSK-12</strain>
    </source>
</reference>
<keyword evidence="1" id="KW-0472">Membrane</keyword>
<dbReference type="EMBL" id="LXIE01000001">
    <property type="protein sequence ID" value="OAD92805.1"/>
    <property type="molecule type" value="Genomic_DNA"/>
</dbReference>